<evidence type="ECO:0008006" key="3">
    <source>
        <dbReference type="Google" id="ProtNLM"/>
    </source>
</evidence>
<reference evidence="1 2" key="1">
    <citation type="submission" date="2011-03" db="EMBL/GenBank/DDBJ databases">
        <title>The complete genome of Archaeoglobus veneficus SNP6.</title>
        <authorList>
            <consortium name="US DOE Joint Genome Institute (JGI-PGF)"/>
            <person name="Lucas S."/>
            <person name="Copeland A."/>
            <person name="Lapidus A."/>
            <person name="Bruce D."/>
            <person name="Goodwin L."/>
            <person name="Pitluck S."/>
            <person name="Kyrpides N."/>
            <person name="Mavromatis K."/>
            <person name="Pagani I."/>
            <person name="Ivanova N."/>
            <person name="Mikhailova N."/>
            <person name="Lu M."/>
            <person name="Detter J.C."/>
            <person name="Tapia R."/>
            <person name="Han C."/>
            <person name="Land M."/>
            <person name="Hauser L."/>
            <person name="Markowitz V."/>
            <person name="Cheng J.-F."/>
            <person name="Hugenholtz P."/>
            <person name="Woyke T."/>
            <person name="Wu D."/>
            <person name="Spring S."/>
            <person name="Brambilla E."/>
            <person name="Klenk H.-P."/>
            <person name="Eisen J.A."/>
        </authorList>
    </citation>
    <scope>NUCLEOTIDE SEQUENCE [LARGE SCALE GENOMIC DNA]</scope>
    <source>
        <strain>SNP6</strain>
    </source>
</reference>
<dbReference type="HOGENOM" id="CLU_202286_0_0_2"/>
<dbReference type="AlphaFoldDB" id="F2KNP5"/>
<name>F2KNP5_ARCVS</name>
<keyword evidence="2" id="KW-1185">Reference proteome</keyword>
<evidence type="ECO:0000313" key="2">
    <source>
        <dbReference type="Proteomes" id="UP000008136"/>
    </source>
</evidence>
<protein>
    <recommendedName>
        <fullName evidence="3">CopG family transcriptional regulator</fullName>
    </recommendedName>
</protein>
<organism evidence="1 2">
    <name type="scientific">Archaeoglobus veneficus (strain DSM 11195 / SNP6)</name>
    <dbReference type="NCBI Taxonomy" id="693661"/>
    <lineage>
        <taxon>Archaea</taxon>
        <taxon>Methanobacteriati</taxon>
        <taxon>Methanobacteriota</taxon>
        <taxon>Archaeoglobi</taxon>
        <taxon>Archaeoglobales</taxon>
        <taxon>Archaeoglobaceae</taxon>
        <taxon>Archaeoglobus</taxon>
    </lineage>
</organism>
<dbReference type="EMBL" id="CP002588">
    <property type="protein sequence ID" value="AEA46273.1"/>
    <property type="molecule type" value="Genomic_DNA"/>
</dbReference>
<dbReference type="KEGG" id="ave:Arcve_0236"/>
<dbReference type="Proteomes" id="UP000008136">
    <property type="component" value="Chromosome"/>
</dbReference>
<proteinExistence type="predicted"/>
<dbReference type="STRING" id="693661.Arcve_0236"/>
<sequence length="70" mass="7870">MHICCVSDVSLMSEDVKRVQVTFTSEQWKIIEALKGEMGSTDAEVVRNVVLAWLAEKSLISETIKNKMRG</sequence>
<evidence type="ECO:0000313" key="1">
    <source>
        <dbReference type="EMBL" id="AEA46273.1"/>
    </source>
</evidence>
<accession>F2KNP5</accession>
<dbReference type="eggNOG" id="arCOG07514">
    <property type="taxonomic scope" value="Archaea"/>
</dbReference>
<gene>
    <name evidence="1" type="ordered locus">Arcve_0236</name>
</gene>